<reference evidence="1 2" key="1">
    <citation type="submission" date="2010-09" db="EMBL/GenBank/DDBJ databases">
        <title>The Genome Sequence of Synechococcus phage S-RIP1 isolate R2_2007.</title>
        <authorList>
            <consortium name="The Broad Institute Genome Sequencing Platform"/>
            <person name="Henn M.R."/>
            <person name="Marston M."/>
            <person name="Levin J."/>
            <person name="Malboeuf C."/>
            <person name="Casali M."/>
            <person name="Russ C."/>
            <person name="Lennon N."/>
            <person name="Chapman S.B."/>
            <person name="Erlich R."/>
            <person name="Young S.K."/>
            <person name="Yandava C."/>
            <person name="Zeng Q."/>
            <person name="Fitzgerald M.F."/>
            <person name="Alvarado L."/>
            <person name="Anderson S."/>
            <person name="Berlin A."/>
            <person name="Chen Z."/>
            <person name="Freedman E."/>
            <person name="Gellesch M."/>
            <person name="Goldberg J."/>
            <person name="Green L."/>
            <person name="Griggs A."/>
            <person name="Gujja S."/>
            <person name="Heilman E.R."/>
            <person name="Heiman D."/>
            <person name="Hollinger A."/>
            <person name="Howarth C."/>
            <person name="Larson L."/>
            <person name="Mehta T."/>
            <person name="Neiman D."/>
            <person name="Pearson M."/>
            <person name="Roberts A."/>
            <person name="Ryan E."/>
            <person name="Saif S."/>
            <person name="Shea T."/>
            <person name="Shenoy N."/>
            <person name="Sisk P."/>
            <person name="Stolte C."/>
            <person name="Sykes S."/>
            <person name="White J."/>
            <person name="Haas B."/>
            <person name="Nusbaum C."/>
            <person name="Birren B."/>
        </authorList>
    </citation>
    <scope>NUCLEOTIDE SEQUENCE [LARGE SCALE GENOMIC DNA]</scope>
</reference>
<accession>M4NME2</accession>
<evidence type="ECO:0000313" key="1">
    <source>
        <dbReference type="EMBL" id="AGG91250.1"/>
    </source>
</evidence>
<keyword evidence="2" id="KW-1185">Reference proteome</keyword>
<evidence type="ECO:0000313" key="2">
    <source>
        <dbReference type="Proteomes" id="UP000202401"/>
    </source>
</evidence>
<dbReference type="GeneID" id="15013078"/>
<proteinExistence type="predicted"/>
<name>M4NME2_9CAUD</name>
<gene>
    <name evidence="1" type="ORF">SWVG_00009</name>
</gene>
<dbReference type="RefSeq" id="YP_007676443.1">
    <property type="nucleotide sequence ID" value="NC_020867.1"/>
</dbReference>
<protein>
    <recommendedName>
        <fullName evidence="3">Tail fiber protein</fullName>
    </recommendedName>
</protein>
<dbReference type="Proteomes" id="UP000202401">
    <property type="component" value="Segment"/>
</dbReference>
<dbReference type="KEGG" id="vg:15013078"/>
<organism evidence="1 2">
    <name type="scientific">Synechococcus phage S-RIP1</name>
    <dbReference type="NCBI Taxonomy" id="754041"/>
    <lineage>
        <taxon>Viruses</taxon>
        <taxon>Duplodnaviria</taxon>
        <taxon>Heunggongvirae</taxon>
        <taxon>Uroviricota</taxon>
        <taxon>Caudoviricetes</taxon>
        <taxon>Autographivirales</taxon>
        <taxon>Kajamvirus</taxon>
        <taxon>Kajamvirus SRIP1</taxon>
    </lineage>
</organism>
<dbReference type="OrthoDB" id="25708at10239"/>
<evidence type="ECO:0008006" key="3">
    <source>
        <dbReference type="Google" id="ProtNLM"/>
    </source>
</evidence>
<sequence>MATTETILLGDGTTTQFGFTFPYIKTEDVKVELQEFDTVESTVISRVQISSFSIPSNNPTVVDFSAIGAATNYQAITGAPLTNHAVNTSNIIRVRIYRFTSADANPSTFLQGSTIRAQDLNDNFEQILYIMQERQNTIQIIQLGGIGENIIGTVSIQDDAITADKLSDSTVTDSDRAVTTNHIRNDAVTADKLADTTVTPGTYTATDITVDAQGRITAASSGTIATSEIESNAITTGKLDTGAVTTAKLADDAVTADKLADTTVSAGSYTRADITVDAQGRITSATSNNSSIQTADIADDAVTAAKLADTTVAAGSYTNADITVDAQGRLTAASNGVTPGHAYLYEKVSAGTDGGSGTASGTTAPGVWNQRNLNTEVFDTGNFVSLSSNQFTLIAGTYLIKWSAPAFDVSHHQSRLYNITDAAVVDYGTMEDAGLDDEQTRSFGVARVTITGPKTYKIEHAFRYVSSSNSNKSLGSAGGMDWSVPIYTTVEIYKEV</sequence>
<dbReference type="EMBL" id="HQ317388">
    <property type="protein sequence ID" value="AGG91250.1"/>
    <property type="molecule type" value="Genomic_DNA"/>
</dbReference>